<dbReference type="CDD" id="cd15861">
    <property type="entry name" value="SNARE_SNAP25N_23N_29N_SEC9N"/>
    <property type="match status" value="1"/>
</dbReference>
<evidence type="ECO:0000313" key="11">
    <source>
        <dbReference type="EMBL" id="KVH89753.1"/>
    </source>
</evidence>
<dbReference type="GO" id="GO:0005484">
    <property type="term" value="F:SNAP receptor activity"/>
    <property type="evidence" value="ECO:0007669"/>
    <property type="project" value="InterPro"/>
</dbReference>
<keyword evidence="3 9" id="KW-0812">Transmembrane</keyword>
<comment type="similarity">
    <text evidence="8">Belongs to the novel plant SNARE family.</text>
</comment>
<dbReference type="GO" id="GO:0005789">
    <property type="term" value="C:endoplasmic reticulum membrane"/>
    <property type="evidence" value="ECO:0007669"/>
    <property type="project" value="TreeGrafter"/>
</dbReference>
<keyword evidence="5 9" id="KW-1133">Transmembrane helix</keyword>
<evidence type="ECO:0000256" key="7">
    <source>
        <dbReference type="ARBA" id="ARBA00023136"/>
    </source>
</evidence>
<dbReference type="PROSITE" id="PS50192">
    <property type="entry name" value="T_SNARE"/>
    <property type="match status" value="1"/>
</dbReference>
<dbReference type="Gene3D" id="1.20.5.110">
    <property type="match status" value="1"/>
</dbReference>
<dbReference type="Proteomes" id="UP000243975">
    <property type="component" value="Unassembled WGS sequence"/>
</dbReference>
<keyword evidence="6" id="KW-0175">Coiled coil</keyword>
<name>A0A103XFI4_CYNCS</name>
<keyword evidence="12" id="KW-1185">Reference proteome</keyword>
<feature type="domain" description="T-SNARE coiled-coil homology" evidence="10">
    <location>
        <begin position="301"/>
        <end position="363"/>
    </location>
</feature>
<dbReference type="InterPro" id="IPR044766">
    <property type="entry name" value="NPSN/SNAP25-like_N_SNARE"/>
</dbReference>
<evidence type="ECO:0000256" key="4">
    <source>
        <dbReference type="ARBA" id="ARBA00022927"/>
    </source>
</evidence>
<dbReference type="InterPro" id="IPR000727">
    <property type="entry name" value="T_SNARE_dom"/>
</dbReference>
<keyword evidence="7 9" id="KW-0472">Membrane</keyword>
<proteinExistence type="inferred from homology"/>
<dbReference type="Gramene" id="KVH89753">
    <property type="protein sequence ID" value="KVH89753"/>
    <property type="gene ID" value="Ccrd_008253"/>
</dbReference>
<dbReference type="SUPFAM" id="SSF58038">
    <property type="entry name" value="SNARE fusion complex"/>
    <property type="match status" value="1"/>
</dbReference>
<evidence type="ECO:0000256" key="1">
    <source>
        <dbReference type="ARBA" id="ARBA00004211"/>
    </source>
</evidence>
<keyword evidence="4" id="KW-0653">Protein transport</keyword>
<dbReference type="GO" id="GO:0015031">
    <property type="term" value="P:protein transport"/>
    <property type="evidence" value="ECO:0007669"/>
    <property type="project" value="UniProtKB-KW"/>
</dbReference>
<evidence type="ECO:0000313" key="12">
    <source>
        <dbReference type="Proteomes" id="UP000243975"/>
    </source>
</evidence>
<reference evidence="11 12" key="1">
    <citation type="journal article" date="2016" name="Sci. Rep.">
        <title>The genome sequence of the outbreeding globe artichoke constructed de novo incorporating a phase-aware low-pass sequencing strategy of F1 progeny.</title>
        <authorList>
            <person name="Scaglione D."/>
            <person name="Reyes-Chin-Wo S."/>
            <person name="Acquadro A."/>
            <person name="Froenicke L."/>
            <person name="Portis E."/>
            <person name="Beitel C."/>
            <person name="Tirone M."/>
            <person name="Mauro R."/>
            <person name="Lo Monaco A."/>
            <person name="Mauromicale G."/>
            <person name="Faccioli P."/>
            <person name="Cattivelli L."/>
            <person name="Rieseberg L."/>
            <person name="Michelmore R."/>
            <person name="Lanteri S."/>
        </authorList>
    </citation>
    <scope>NUCLEOTIDE SEQUENCE [LARGE SCALE GENOMIC DNA]</scope>
    <source>
        <strain evidence="11">2C</strain>
    </source>
</reference>
<evidence type="ECO:0000256" key="5">
    <source>
        <dbReference type="ARBA" id="ARBA00022989"/>
    </source>
</evidence>
<dbReference type="GO" id="GO:0031201">
    <property type="term" value="C:SNARE complex"/>
    <property type="evidence" value="ECO:0007669"/>
    <property type="project" value="InterPro"/>
</dbReference>
<feature type="non-terminal residue" evidence="11">
    <location>
        <position position="437"/>
    </location>
</feature>
<dbReference type="FunFam" id="1.20.5.110:FF:000021">
    <property type="entry name" value="novel plant SNARE 11"/>
    <property type="match status" value="1"/>
</dbReference>
<keyword evidence="2" id="KW-0813">Transport</keyword>
<evidence type="ECO:0000256" key="3">
    <source>
        <dbReference type="ARBA" id="ARBA00022692"/>
    </source>
</evidence>
<evidence type="ECO:0000259" key="10">
    <source>
        <dbReference type="PROSITE" id="PS50192"/>
    </source>
</evidence>
<comment type="subcellular location">
    <subcellularLocation>
        <location evidence="1">Membrane</location>
        <topology evidence="1">Single-pass type IV membrane protein</topology>
    </subcellularLocation>
</comment>
<evidence type="ECO:0000256" key="9">
    <source>
        <dbReference type="SAM" id="Phobius"/>
    </source>
</evidence>
<dbReference type="PANTHER" id="PTHR21230">
    <property type="entry name" value="VESICLE TRANSPORT V-SNARE PROTEIN VTI1-RELATED"/>
    <property type="match status" value="1"/>
</dbReference>
<comment type="caution">
    <text evidence="11">The sequence shown here is derived from an EMBL/GenBank/DDBJ whole genome shotgun (WGS) entry which is preliminary data.</text>
</comment>
<accession>A0A103XFI4</accession>
<dbReference type="AlphaFoldDB" id="A0A103XFI4"/>
<feature type="transmembrane region" description="Helical" evidence="9">
    <location>
        <begin position="373"/>
        <end position="394"/>
    </location>
</feature>
<sequence>MYAPHGSTQNGIMVLLKKPAVGSNQGHSCIGDVKRGIGAAKRRVVEKKSAAAFTTKRNIKFKKVWIEGICWYAKVTDLVQACLGVSKRPFRDSNYQYAFRLTTIKQADALYELAMLTLRLQLKFEIRMASSISSISEDLGELDGRITDFSVNRMERARDYSLLQEDSKNGFQKLEKIKDSGRQSRQLEELTDKMRECKSYVKMKDSCWFLWWFFDRLIKEFEREVKDLDYTSIPHASRMLNERKQSMVKELNSYVELKKKYASNIERKRVGHIEGTEEVSAEDNGLLASSMTNQELVGHGNQMMDETDQAIERSKKVVHDTVNVGSQTAATLKGQTEQMNRIIDDLDSIHFSIKKASRLVKELGKQIATDRCIMSMLFLIVIGVIAIIIVKVRLSYNKYYINLRMAQPVMHPENQDIQDLPGLAPPATSRKLLWFHT</sequence>
<dbReference type="GO" id="GO:0031902">
    <property type="term" value="C:late endosome membrane"/>
    <property type="evidence" value="ECO:0007669"/>
    <property type="project" value="TreeGrafter"/>
</dbReference>
<evidence type="ECO:0000256" key="2">
    <source>
        <dbReference type="ARBA" id="ARBA00022448"/>
    </source>
</evidence>
<dbReference type="GO" id="GO:0000149">
    <property type="term" value="F:SNARE binding"/>
    <property type="evidence" value="ECO:0007669"/>
    <property type="project" value="TreeGrafter"/>
</dbReference>
<dbReference type="PANTHER" id="PTHR21230:SF27">
    <property type="entry name" value="NOVEL PLANT SNARE 11"/>
    <property type="match status" value="1"/>
</dbReference>
<protein>
    <submittedName>
        <fullName evidence="11">Target SNARE coiled-coil domain-containing protein</fullName>
    </submittedName>
</protein>
<organism evidence="11 12">
    <name type="scientific">Cynara cardunculus var. scolymus</name>
    <name type="common">Globe artichoke</name>
    <name type="synonym">Cynara scolymus</name>
    <dbReference type="NCBI Taxonomy" id="59895"/>
    <lineage>
        <taxon>Eukaryota</taxon>
        <taxon>Viridiplantae</taxon>
        <taxon>Streptophyta</taxon>
        <taxon>Embryophyta</taxon>
        <taxon>Tracheophyta</taxon>
        <taxon>Spermatophyta</taxon>
        <taxon>Magnoliopsida</taxon>
        <taxon>eudicotyledons</taxon>
        <taxon>Gunneridae</taxon>
        <taxon>Pentapetalae</taxon>
        <taxon>asterids</taxon>
        <taxon>campanulids</taxon>
        <taxon>Asterales</taxon>
        <taxon>Asteraceae</taxon>
        <taxon>Carduoideae</taxon>
        <taxon>Cardueae</taxon>
        <taxon>Carduinae</taxon>
        <taxon>Cynara</taxon>
    </lineage>
</organism>
<gene>
    <name evidence="11" type="ORF">Ccrd_008253</name>
</gene>
<dbReference type="EMBL" id="LEKV01005145">
    <property type="protein sequence ID" value="KVH89753.1"/>
    <property type="molecule type" value="Genomic_DNA"/>
</dbReference>
<dbReference type="GO" id="GO:0012507">
    <property type="term" value="C:ER to Golgi transport vesicle membrane"/>
    <property type="evidence" value="ECO:0007669"/>
    <property type="project" value="TreeGrafter"/>
</dbReference>
<evidence type="ECO:0000256" key="8">
    <source>
        <dbReference type="ARBA" id="ARBA00061068"/>
    </source>
</evidence>
<dbReference type="GO" id="GO:0005794">
    <property type="term" value="C:Golgi apparatus"/>
    <property type="evidence" value="ECO:0007669"/>
    <property type="project" value="TreeGrafter"/>
</dbReference>
<evidence type="ECO:0000256" key="6">
    <source>
        <dbReference type="ARBA" id="ARBA00023054"/>
    </source>
</evidence>
<dbReference type="GO" id="GO:0006906">
    <property type="term" value="P:vesicle fusion"/>
    <property type="evidence" value="ECO:0007669"/>
    <property type="project" value="TreeGrafter"/>
</dbReference>
<dbReference type="SMART" id="SM00397">
    <property type="entry name" value="t_SNARE"/>
    <property type="match status" value="1"/>
</dbReference>